<keyword evidence="4" id="KW-1185">Reference proteome</keyword>
<sequence length="205" mass="22133">MKLPDPARVARPVTLAAGTDLHRLHHVDYPGASFNPCKGAPTRFAPLFDGTTCIPTFYAATTFDGAAYETLFRGIPDPYAGIPRGSLDDRGASLIAPLRDLTLIPFFTPELIGWGLDAATVFSPNISSYPACRALALQAWRDNPAADGLIWNSVRDNSAQAMLIFEGRAQAGNFQTRSVREVRADPDLLADIADAGRRAGFTITR</sequence>
<evidence type="ECO:0000259" key="1">
    <source>
        <dbReference type="SMART" id="SM00953"/>
    </source>
</evidence>
<evidence type="ECO:0000313" key="4">
    <source>
        <dbReference type="Proteomes" id="UP000199541"/>
    </source>
</evidence>
<dbReference type="Proteomes" id="UP000199541">
    <property type="component" value="Unassembled WGS sequence"/>
</dbReference>
<dbReference type="InterPro" id="IPR014914">
    <property type="entry name" value="RES_dom"/>
</dbReference>
<feature type="domain" description="RES" evidence="1">
    <location>
        <begin position="36"/>
        <end position="178"/>
    </location>
</feature>
<dbReference type="AlphaFoldDB" id="A0AAN4USA0"/>
<evidence type="ECO:0000313" key="5">
    <source>
        <dbReference type="Proteomes" id="UP000634647"/>
    </source>
</evidence>
<dbReference type="Pfam" id="PF08808">
    <property type="entry name" value="RES"/>
    <property type="match status" value="1"/>
</dbReference>
<name>A0AAN4USA0_9RHOB</name>
<gene>
    <name evidence="2" type="ORF">GCM10008024_22880</name>
    <name evidence="3" type="ORF">SAMN05444006_111138</name>
</gene>
<protein>
    <submittedName>
        <fullName evidence="3">RES domain-containing protein</fullName>
    </submittedName>
</protein>
<evidence type="ECO:0000313" key="2">
    <source>
        <dbReference type="EMBL" id="GHE02618.1"/>
    </source>
</evidence>
<dbReference type="EMBL" id="BNAB01000010">
    <property type="protein sequence ID" value="GHE02618.1"/>
    <property type="molecule type" value="Genomic_DNA"/>
</dbReference>
<accession>A0AAN4USA0</accession>
<dbReference type="SMART" id="SM00953">
    <property type="entry name" value="RES"/>
    <property type="match status" value="1"/>
</dbReference>
<evidence type="ECO:0000313" key="3">
    <source>
        <dbReference type="EMBL" id="SDX20167.1"/>
    </source>
</evidence>
<dbReference type="Proteomes" id="UP000634647">
    <property type="component" value="Unassembled WGS sequence"/>
</dbReference>
<organism evidence="2 5">
    <name type="scientific">Allgaiera indica</name>
    <dbReference type="NCBI Taxonomy" id="765699"/>
    <lineage>
        <taxon>Bacteria</taxon>
        <taxon>Pseudomonadati</taxon>
        <taxon>Pseudomonadota</taxon>
        <taxon>Alphaproteobacteria</taxon>
        <taxon>Rhodobacterales</taxon>
        <taxon>Paracoccaceae</taxon>
        <taxon>Allgaiera</taxon>
    </lineage>
</organism>
<reference evidence="2" key="1">
    <citation type="journal article" date="2014" name="Int. J. Syst. Evol. Microbiol.">
        <title>Complete genome sequence of Corynebacterium casei LMG S-19264T (=DSM 44701T), isolated from a smear-ripened cheese.</title>
        <authorList>
            <consortium name="US DOE Joint Genome Institute (JGI-PGF)"/>
            <person name="Walter F."/>
            <person name="Albersmeier A."/>
            <person name="Kalinowski J."/>
            <person name="Ruckert C."/>
        </authorList>
    </citation>
    <scope>NUCLEOTIDE SEQUENCE</scope>
    <source>
        <strain evidence="2">CGMCC 1.10859</strain>
    </source>
</reference>
<proteinExistence type="predicted"/>
<dbReference type="EMBL" id="FNOB01000011">
    <property type="protein sequence ID" value="SDX20167.1"/>
    <property type="molecule type" value="Genomic_DNA"/>
</dbReference>
<comment type="caution">
    <text evidence="2">The sequence shown here is derived from an EMBL/GenBank/DDBJ whole genome shotgun (WGS) entry which is preliminary data.</text>
</comment>
<dbReference type="RefSeq" id="WP_035845984.1">
    <property type="nucleotide sequence ID" value="NZ_BNAB01000010.1"/>
</dbReference>
<reference evidence="3 4" key="2">
    <citation type="submission" date="2016-10" db="EMBL/GenBank/DDBJ databases">
        <authorList>
            <person name="Varghese N."/>
            <person name="Submissions S."/>
        </authorList>
    </citation>
    <scope>NUCLEOTIDE SEQUENCE [LARGE SCALE GENOMIC DNA]</scope>
    <source>
        <strain evidence="3 4">DSM 24802</strain>
    </source>
</reference>
<reference evidence="2" key="3">
    <citation type="submission" date="2023-06" db="EMBL/GenBank/DDBJ databases">
        <authorList>
            <person name="Sun Q."/>
            <person name="Zhou Y."/>
        </authorList>
    </citation>
    <scope>NUCLEOTIDE SEQUENCE</scope>
    <source>
        <strain evidence="2">CGMCC 1.10859</strain>
    </source>
</reference>